<evidence type="ECO:0000256" key="7">
    <source>
        <dbReference type="RuleBase" id="RU363032"/>
    </source>
</evidence>
<keyword evidence="9" id="KW-0067">ATP-binding</keyword>
<dbReference type="Gene3D" id="1.10.3720.10">
    <property type="entry name" value="MetI-like"/>
    <property type="match status" value="1"/>
</dbReference>
<comment type="similarity">
    <text evidence="7">Belongs to the binding-protein-dependent transport system permease family.</text>
</comment>
<keyword evidence="10" id="KW-1185">Reference proteome</keyword>
<gene>
    <name evidence="9" type="ORF">B1812_10280</name>
</gene>
<dbReference type="EMBL" id="CP019948">
    <property type="protein sequence ID" value="ARN81399.1"/>
    <property type="molecule type" value="Genomic_DNA"/>
</dbReference>
<feature type="transmembrane region" description="Helical" evidence="7">
    <location>
        <begin position="126"/>
        <end position="148"/>
    </location>
</feature>
<feature type="transmembrane region" description="Helical" evidence="7">
    <location>
        <begin position="98"/>
        <end position="120"/>
    </location>
</feature>
<dbReference type="PROSITE" id="PS50928">
    <property type="entry name" value="ABC_TM1"/>
    <property type="match status" value="1"/>
</dbReference>
<dbReference type="PANTHER" id="PTHR30151:SF41">
    <property type="entry name" value="ABC TRANSPORTER PERMEASE PROTEIN"/>
    <property type="match status" value="1"/>
</dbReference>
<dbReference type="Proteomes" id="UP000193978">
    <property type="component" value="Chromosome"/>
</dbReference>
<keyword evidence="5 7" id="KW-1133">Transmembrane helix</keyword>
<evidence type="ECO:0000313" key="10">
    <source>
        <dbReference type="Proteomes" id="UP000193978"/>
    </source>
</evidence>
<keyword evidence="9" id="KW-0547">Nucleotide-binding</keyword>
<organism evidence="9 10">
    <name type="scientific">Methylocystis bryophila</name>
    <dbReference type="NCBI Taxonomy" id="655015"/>
    <lineage>
        <taxon>Bacteria</taxon>
        <taxon>Pseudomonadati</taxon>
        <taxon>Pseudomonadota</taxon>
        <taxon>Alphaproteobacteria</taxon>
        <taxon>Hyphomicrobiales</taxon>
        <taxon>Methylocystaceae</taxon>
        <taxon>Methylocystis</taxon>
    </lineage>
</organism>
<feature type="transmembrane region" description="Helical" evidence="7">
    <location>
        <begin position="58"/>
        <end position="86"/>
    </location>
</feature>
<dbReference type="GO" id="GO:0055085">
    <property type="term" value="P:transmembrane transport"/>
    <property type="evidence" value="ECO:0007669"/>
    <property type="project" value="InterPro"/>
</dbReference>
<evidence type="ECO:0000256" key="1">
    <source>
        <dbReference type="ARBA" id="ARBA00004651"/>
    </source>
</evidence>
<dbReference type="PANTHER" id="PTHR30151">
    <property type="entry name" value="ALKANE SULFONATE ABC TRANSPORTER-RELATED, MEMBRANE SUBUNIT"/>
    <property type="match status" value="1"/>
</dbReference>
<dbReference type="InterPro" id="IPR000515">
    <property type="entry name" value="MetI-like"/>
</dbReference>
<dbReference type="GO" id="GO:0005886">
    <property type="term" value="C:plasma membrane"/>
    <property type="evidence" value="ECO:0007669"/>
    <property type="project" value="UniProtKB-SubCell"/>
</dbReference>
<dbReference type="AlphaFoldDB" id="A0A1W6MV90"/>
<sequence length="266" mass="28192">MRQARDLKAVATKAVAPLAAFAVFLALWEGLVRFKGVPPYVLPAPSLIFSRLVEDRALMAASLFVTMKVALEALALATLGGVAMALAMASSKWMERTLTPYAIMLQVTPIVAIAPLLLVYLSPQNAVLVCAFLVAFFPILSNTALGLASVDHGLLDLFDLYRASAWHRLIYLRAPAALPQFLTGLRIAGGLSLIGAVVAELAAGAAGQGTGLAFRIVEAGFRLDIPRMFGALALLSLAGMGIYGALSLLSYLALKDWHESARERGA</sequence>
<name>A0A1W6MV90_9HYPH</name>
<feature type="transmembrane region" description="Helical" evidence="7">
    <location>
        <begin position="229"/>
        <end position="254"/>
    </location>
</feature>
<evidence type="ECO:0000256" key="2">
    <source>
        <dbReference type="ARBA" id="ARBA00022448"/>
    </source>
</evidence>
<evidence type="ECO:0000259" key="8">
    <source>
        <dbReference type="PROSITE" id="PS50928"/>
    </source>
</evidence>
<reference evidence="9 10" key="1">
    <citation type="submission" date="2017-02" db="EMBL/GenBank/DDBJ databases">
        <authorList>
            <person name="Peterson S.W."/>
        </authorList>
    </citation>
    <scope>NUCLEOTIDE SEQUENCE [LARGE SCALE GENOMIC DNA]</scope>
    <source>
        <strain evidence="9 10">S285</strain>
    </source>
</reference>
<dbReference type="KEGG" id="mbry:B1812_10280"/>
<evidence type="ECO:0000256" key="6">
    <source>
        <dbReference type="ARBA" id="ARBA00023136"/>
    </source>
</evidence>
<feature type="domain" description="ABC transmembrane type-1" evidence="8">
    <location>
        <begin position="63"/>
        <end position="250"/>
    </location>
</feature>
<dbReference type="RefSeq" id="WP_085771500.1">
    <property type="nucleotide sequence ID" value="NZ_AP027149.1"/>
</dbReference>
<keyword evidence="2 7" id="KW-0813">Transport</keyword>
<dbReference type="STRING" id="655015.B1812_10280"/>
<keyword evidence="3" id="KW-1003">Cell membrane</keyword>
<keyword evidence="6 7" id="KW-0472">Membrane</keyword>
<accession>A0A1W6MV90</accession>
<proteinExistence type="inferred from homology"/>
<dbReference type="Pfam" id="PF00528">
    <property type="entry name" value="BPD_transp_1"/>
    <property type="match status" value="1"/>
</dbReference>
<dbReference type="SUPFAM" id="SSF161098">
    <property type="entry name" value="MetI-like"/>
    <property type="match status" value="1"/>
</dbReference>
<dbReference type="OrthoDB" id="9792509at2"/>
<evidence type="ECO:0000256" key="4">
    <source>
        <dbReference type="ARBA" id="ARBA00022692"/>
    </source>
</evidence>
<keyword evidence="4 7" id="KW-0812">Transmembrane</keyword>
<dbReference type="GO" id="GO:0005524">
    <property type="term" value="F:ATP binding"/>
    <property type="evidence" value="ECO:0007669"/>
    <property type="project" value="UniProtKB-KW"/>
</dbReference>
<protein>
    <submittedName>
        <fullName evidence="9">ABC transporter ATP-binding protein</fullName>
    </submittedName>
</protein>
<evidence type="ECO:0000256" key="5">
    <source>
        <dbReference type="ARBA" id="ARBA00022989"/>
    </source>
</evidence>
<comment type="subcellular location">
    <subcellularLocation>
        <location evidence="1 7">Cell membrane</location>
        <topology evidence="1 7">Multi-pass membrane protein</topology>
    </subcellularLocation>
</comment>
<evidence type="ECO:0000313" key="9">
    <source>
        <dbReference type="EMBL" id="ARN81399.1"/>
    </source>
</evidence>
<dbReference type="InterPro" id="IPR035906">
    <property type="entry name" value="MetI-like_sf"/>
</dbReference>
<evidence type="ECO:0000256" key="3">
    <source>
        <dbReference type="ARBA" id="ARBA00022475"/>
    </source>
</evidence>